<accession>A0ABN6N9A5</accession>
<dbReference type="PANTHER" id="PTHR36440:SF1">
    <property type="entry name" value="PUTATIVE (AFU_ORTHOLOGUE AFUA_8G07350)-RELATED"/>
    <property type="match status" value="1"/>
</dbReference>
<proteinExistence type="predicted"/>
<name>A0ABN6N9A5_9BACT</name>
<sequence>MHANAERRSCAEAPEVIVHAPGAGEAIWFLDNLVTVKASARCGARFGLAENSLPSGSETPFHRHREDDESFYVLEGGMTLFLEGGRAVEAGPGAFVHIPHGVAHGFRTRSPVRMLVLCDPAGFLEFVRDFGVAAPRAELPPAAAPDVPRLVATAERHGIEILGPLP</sequence>
<dbReference type="RefSeq" id="WP_248345731.1">
    <property type="nucleotide sequence ID" value="NZ_AP025592.1"/>
</dbReference>
<dbReference type="InterPro" id="IPR014710">
    <property type="entry name" value="RmlC-like_jellyroll"/>
</dbReference>
<evidence type="ECO:0000313" key="3">
    <source>
        <dbReference type="Proteomes" id="UP001162734"/>
    </source>
</evidence>
<feature type="domain" description="Cupin type-2" evidence="1">
    <location>
        <begin position="53"/>
        <end position="117"/>
    </location>
</feature>
<dbReference type="Pfam" id="PF07883">
    <property type="entry name" value="Cupin_2"/>
    <property type="match status" value="1"/>
</dbReference>
<gene>
    <name evidence="2" type="ORF">AMPC_16700</name>
</gene>
<dbReference type="PANTHER" id="PTHR36440">
    <property type="entry name" value="PUTATIVE (AFU_ORTHOLOGUE AFUA_8G07350)-RELATED"/>
    <property type="match status" value="1"/>
</dbReference>
<protein>
    <recommendedName>
        <fullName evidence="1">Cupin type-2 domain-containing protein</fullName>
    </recommendedName>
</protein>
<keyword evidence="3" id="KW-1185">Reference proteome</keyword>
<dbReference type="Gene3D" id="2.60.120.10">
    <property type="entry name" value="Jelly Rolls"/>
    <property type="match status" value="1"/>
</dbReference>
<dbReference type="EMBL" id="AP025592">
    <property type="protein sequence ID" value="BDG08557.1"/>
    <property type="molecule type" value="Genomic_DNA"/>
</dbReference>
<dbReference type="InterPro" id="IPR013096">
    <property type="entry name" value="Cupin_2"/>
</dbReference>
<evidence type="ECO:0000259" key="1">
    <source>
        <dbReference type="Pfam" id="PF07883"/>
    </source>
</evidence>
<dbReference type="SUPFAM" id="SSF51182">
    <property type="entry name" value="RmlC-like cupins"/>
    <property type="match status" value="1"/>
</dbReference>
<dbReference type="InterPro" id="IPR011051">
    <property type="entry name" value="RmlC_Cupin_sf"/>
</dbReference>
<dbReference type="InterPro" id="IPR053146">
    <property type="entry name" value="QDO-like"/>
</dbReference>
<evidence type="ECO:0000313" key="2">
    <source>
        <dbReference type="EMBL" id="BDG08557.1"/>
    </source>
</evidence>
<reference evidence="3" key="1">
    <citation type="journal article" date="2022" name="Int. J. Syst. Evol. Microbiol.">
        <title>Anaeromyxobacter oryzae sp. nov., Anaeromyxobacter diazotrophicus sp. nov. and Anaeromyxobacter paludicola sp. nov., isolated from paddy soils.</title>
        <authorList>
            <person name="Itoh H."/>
            <person name="Xu Z."/>
            <person name="Mise K."/>
            <person name="Masuda Y."/>
            <person name="Ushijima N."/>
            <person name="Hayakawa C."/>
            <person name="Shiratori Y."/>
            <person name="Senoo K."/>
        </authorList>
    </citation>
    <scope>NUCLEOTIDE SEQUENCE [LARGE SCALE GENOMIC DNA]</scope>
    <source>
        <strain evidence="3">Red630</strain>
    </source>
</reference>
<organism evidence="2 3">
    <name type="scientific">Anaeromyxobacter paludicola</name>
    <dbReference type="NCBI Taxonomy" id="2918171"/>
    <lineage>
        <taxon>Bacteria</taxon>
        <taxon>Pseudomonadati</taxon>
        <taxon>Myxococcota</taxon>
        <taxon>Myxococcia</taxon>
        <taxon>Myxococcales</taxon>
        <taxon>Cystobacterineae</taxon>
        <taxon>Anaeromyxobacteraceae</taxon>
        <taxon>Anaeromyxobacter</taxon>
    </lineage>
</organism>
<dbReference type="Proteomes" id="UP001162734">
    <property type="component" value="Chromosome"/>
</dbReference>